<dbReference type="EMBL" id="MCFK01010384">
    <property type="protein sequence ID" value="RKF53613.1"/>
    <property type="molecule type" value="Genomic_DNA"/>
</dbReference>
<keyword evidence="1" id="KW-1133">Transmembrane helix</keyword>
<feature type="transmembrane region" description="Helical" evidence="1">
    <location>
        <begin position="48"/>
        <end position="66"/>
    </location>
</feature>
<keyword evidence="1" id="KW-0472">Membrane</keyword>
<keyword evidence="3" id="KW-1185">Reference proteome</keyword>
<protein>
    <submittedName>
        <fullName evidence="2">Uncharacterized protein</fullName>
    </submittedName>
</protein>
<evidence type="ECO:0000313" key="3">
    <source>
        <dbReference type="Proteomes" id="UP000286134"/>
    </source>
</evidence>
<evidence type="ECO:0000256" key="1">
    <source>
        <dbReference type="SAM" id="Phobius"/>
    </source>
</evidence>
<dbReference type="STRING" id="212602.A0A420H891"/>
<dbReference type="OrthoDB" id="3501153at2759"/>
<name>A0A420H891_9PEZI</name>
<sequence length="234" mass="27672">MFSYKNFAFAKIYESQTEEPFLDYDDNVILRDAQRYLRPKPRHSNLKLYLVTIVITSVVWLFLFYIKGNFFPHRHYYTNQSDYLNRHNITSGARLLECGNTTQEAKSLECQYDVLLNHWVPAPCIDHDFLEEYMDDNSWIAYTDEALTKPISTVGEMSESEFYFTSLRDHINHCAMLWKKQFWALFKEYSAFDTIIANPSHTDHCAFFLTEARDVDLDQATRVEKGYAGCWVRD</sequence>
<gene>
    <name evidence="2" type="ORF">OnM2_103019</name>
</gene>
<evidence type="ECO:0000313" key="2">
    <source>
        <dbReference type="EMBL" id="RKF53613.1"/>
    </source>
</evidence>
<dbReference type="PANTHER" id="PTHR35896:SF3">
    <property type="entry name" value="MAJOR FACILITATOR SUPERFAMILY TRANSPORTER"/>
    <property type="match status" value="1"/>
</dbReference>
<keyword evidence="1" id="KW-0812">Transmembrane</keyword>
<dbReference type="AlphaFoldDB" id="A0A420H891"/>
<dbReference type="InterPro" id="IPR053008">
    <property type="entry name" value="Phomopsin_biosynth_assoc"/>
</dbReference>
<accession>A0A420H891</accession>
<proteinExistence type="predicted"/>
<organism evidence="2 3">
    <name type="scientific">Erysiphe neolycopersici</name>
    <dbReference type="NCBI Taxonomy" id="212602"/>
    <lineage>
        <taxon>Eukaryota</taxon>
        <taxon>Fungi</taxon>
        <taxon>Dikarya</taxon>
        <taxon>Ascomycota</taxon>
        <taxon>Pezizomycotina</taxon>
        <taxon>Leotiomycetes</taxon>
        <taxon>Erysiphales</taxon>
        <taxon>Erysiphaceae</taxon>
        <taxon>Erysiphe</taxon>
    </lineage>
</organism>
<dbReference type="Proteomes" id="UP000286134">
    <property type="component" value="Unassembled WGS sequence"/>
</dbReference>
<dbReference type="PANTHER" id="PTHR35896">
    <property type="entry name" value="IG-LIKE DOMAIN-CONTAINING PROTEIN"/>
    <property type="match status" value="1"/>
</dbReference>
<comment type="caution">
    <text evidence="2">The sequence shown here is derived from an EMBL/GenBank/DDBJ whole genome shotgun (WGS) entry which is preliminary data.</text>
</comment>
<reference evidence="2 3" key="1">
    <citation type="journal article" date="2018" name="BMC Genomics">
        <title>Comparative genome analyses reveal sequence features reflecting distinct modes of host-adaptation between dicot and monocot powdery mildew.</title>
        <authorList>
            <person name="Wu Y."/>
            <person name="Ma X."/>
            <person name="Pan Z."/>
            <person name="Kale S.D."/>
            <person name="Song Y."/>
            <person name="King H."/>
            <person name="Zhang Q."/>
            <person name="Presley C."/>
            <person name="Deng X."/>
            <person name="Wei C.I."/>
            <person name="Xiao S."/>
        </authorList>
    </citation>
    <scope>NUCLEOTIDE SEQUENCE [LARGE SCALE GENOMIC DNA]</scope>
    <source>
        <strain evidence="2">UMSG2</strain>
    </source>
</reference>